<dbReference type="AlphaFoldDB" id="A0A1I8GFH5"/>
<dbReference type="WBParaSite" id="maker-uti_cns_0001857-snap-gene-0.12-mRNA-1">
    <property type="protein sequence ID" value="maker-uti_cns_0001857-snap-gene-0.12-mRNA-1"/>
    <property type="gene ID" value="maker-uti_cns_0001857-snap-gene-0.12"/>
</dbReference>
<keyword evidence="1" id="KW-1185">Reference proteome</keyword>
<accession>A0A1I8GFH5</accession>
<organism evidence="1 2">
    <name type="scientific">Macrostomum lignano</name>
    <dbReference type="NCBI Taxonomy" id="282301"/>
    <lineage>
        <taxon>Eukaryota</taxon>
        <taxon>Metazoa</taxon>
        <taxon>Spiralia</taxon>
        <taxon>Lophotrochozoa</taxon>
        <taxon>Platyhelminthes</taxon>
        <taxon>Rhabditophora</taxon>
        <taxon>Macrostomorpha</taxon>
        <taxon>Macrostomida</taxon>
        <taxon>Macrostomidae</taxon>
        <taxon>Macrostomum</taxon>
    </lineage>
</organism>
<protein>
    <submittedName>
        <fullName evidence="2">Conserved secreted protein</fullName>
    </submittedName>
</protein>
<dbReference type="Proteomes" id="UP000095280">
    <property type="component" value="Unplaced"/>
</dbReference>
<reference evidence="2" key="1">
    <citation type="submission" date="2016-11" db="UniProtKB">
        <authorList>
            <consortium name="WormBaseParasite"/>
        </authorList>
    </citation>
    <scope>IDENTIFICATION</scope>
</reference>
<proteinExistence type="predicted"/>
<evidence type="ECO:0000313" key="1">
    <source>
        <dbReference type="Proteomes" id="UP000095280"/>
    </source>
</evidence>
<sequence>PAEVDIFEAACSKYWLRHLSHRSVLQLFALRRGYLRQLAILQSCSAPAFSASPLCHSCIASNQQIRYSAIMNPLTILTLTLVSLGAAVVATPMPPVQSSMTDGANKLQRNNAALYRNLLLRTRDALHTINVADKDLHKLANLLVQALSLKQGIRRQVTALRKRACGVLDLGGHCDAEYGAELLDQINHMLKPGGPGRR</sequence>
<evidence type="ECO:0000313" key="2">
    <source>
        <dbReference type="WBParaSite" id="maker-uti_cns_0001857-snap-gene-0.12-mRNA-1"/>
    </source>
</evidence>
<name>A0A1I8GFH5_9PLAT</name>